<accession>A0A1I6XQX2</accession>
<name>A0A1I6XQX2_9ACTN</name>
<dbReference type="Pfam" id="PF20240">
    <property type="entry name" value="DUF6597"/>
    <property type="match status" value="1"/>
</dbReference>
<dbReference type="PROSITE" id="PS01124">
    <property type="entry name" value="HTH_ARAC_FAMILY_2"/>
    <property type="match status" value="1"/>
</dbReference>
<dbReference type="RefSeq" id="WP_093577962.1">
    <property type="nucleotide sequence ID" value="NZ_FPBA01000002.1"/>
</dbReference>
<dbReference type="Pfam" id="PF12833">
    <property type="entry name" value="HTH_18"/>
    <property type="match status" value="1"/>
</dbReference>
<reference evidence="6" key="1">
    <citation type="submission" date="2016-10" db="EMBL/GenBank/DDBJ databases">
        <authorList>
            <person name="Varghese N."/>
            <person name="Submissions S."/>
        </authorList>
    </citation>
    <scope>NUCLEOTIDE SEQUENCE [LARGE SCALE GENOMIC DNA]</scope>
    <source>
        <strain evidence="6">DSM 46136</strain>
    </source>
</reference>
<dbReference type="PANTHER" id="PTHR46796">
    <property type="entry name" value="HTH-TYPE TRANSCRIPTIONAL ACTIVATOR RHAS-RELATED"/>
    <property type="match status" value="1"/>
</dbReference>
<keyword evidence="1" id="KW-0805">Transcription regulation</keyword>
<dbReference type="AlphaFoldDB" id="A0A1I6XQX2"/>
<dbReference type="InterPro" id="IPR018060">
    <property type="entry name" value="HTH_AraC"/>
</dbReference>
<evidence type="ECO:0000256" key="2">
    <source>
        <dbReference type="ARBA" id="ARBA00023125"/>
    </source>
</evidence>
<sequence>MLWRVTAGPGHRVLPDGAVDLLWWRERLVVAGPDTRAVLVDAEPGEEVAGLRLPPGAVAEVLGVPASELVDTRPELAGLVGHRAADPGRPPADVGELLERVLVGLWRRADPDLAALRLAAAVDRRLAAGMPVAAVATGLGLPLRTLHRVALRAFGHAPQTLARIRRVQRALDLARRGTPLARVAVDAGYTDQAHLTREVTRFAGLPPRRLLRS</sequence>
<dbReference type="PANTHER" id="PTHR46796:SF15">
    <property type="entry name" value="BLL1074 PROTEIN"/>
    <property type="match status" value="1"/>
</dbReference>
<proteinExistence type="predicted"/>
<evidence type="ECO:0000259" key="4">
    <source>
        <dbReference type="PROSITE" id="PS01124"/>
    </source>
</evidence>
<dbReference type="STRING" id="1296565.SAMN05660657_00591"/>
<evidence type="ECO:0000313" key="6">
    <source>
        <dbReference type="Proteomes" id="UP000199546"/>
    </source>
</evidence>
<evidence type="ECO:0000313" key="5">
    <source>
        <dbReference type="EMBL" id="SFT40835.1"/>
    </source>
</evidence>
<evidence type="ECO:0000256" key="3">
    <source>
        <dbReference type="ARBA" id="ARBA00023163"/>
    </source>
</evidence>
<dbReference type="InterPro" id="IPR050204">
    <property type="entry name" value="AraC_XylS_family_regulators"/>
</dbReference>
<dbReference type="InterPro" id="IPR046532">
    <property type="entry name" value="DUF6597"/>
</dbReference>
<protein>
    <submittedName>
        <fullName evidence="5">Transcriptional regulator, AraC family</fullName>
    </submittedName>
</protein>
<gene>
    <name evidence="5" type="ORF">SAMN05660657_00591</name>
</gene>
<dbReference type="GO" id="GO:0003700">
    <property type="term" value="F:DNA-binding transcription factor activity"/>
    <property type="evidence" value="ECO:0007669"/>
    <property type="project" value="InterPro"/>
</dbReference>
<dbReference type="GO" id="GO:0043565">
    <property type="term" value="F:sequence-specific DNA binding"/>
    <property type="evidence" value="ECO:0007669"/>
    <property type="project" value="InterPro"/>
</dbReference>
<dbReference type="PROSITE" id="PS00041">
    <property type="entry name" value="HTH_ARAC_FAMILY_1"/>
    <property type="match status" value="1"/>
</dbReference>
<feature type="domain" description="HTH araC/xylS-type" evidence="4">
    <location>
        <begin position="116"/>
        <end position="213"/>
    </location>
</feature>
<keyword evidence="6" id="KW-1185">Reference proteome</keyword>
<organism evidence="5 6">
    <name type="scientific">Geodermatophilus amargosae</name>
    <dbReference type="NCBI Taxonomy" id="1296565"/>
    <lineage>
        <taxon>Bacteria</taxon>
        <taxon>Bacillati</taxon>
        <taxon>Actinomycetota</taxon>
        <taxon>Actinomycetes</taxon>
        <taxon>Geodermatophilales</taxon>
        <taxon>Geodermatophilaceae</taxon>
        <taxon>Geodermatophilus</taxon>
    </lineage>
</organism>
<evidence type="ECO:0000256" key="1">
    <source>
        <dbReference type="ARBA" id="ARBA00023015"/>
    </source>
</evidence>
<keyword evidence="3" id="KW-0804">Transcription</keyword>
<keyword evidence="2" id="KW-0238">DNA-binding</keyword>
<dbReference type="EMBL" id="FPBA01000002">
    <property type="protein sequence ID" value="SFT40835.1"/>
    <property type="molecule type" value="Genomic_DNA"/>
</dbReference>
<dbReference type="InterPro" id="IPR018062">
    <property type="entry name" value="HTH_AraC-typ_CS"/>
</dbReference>
<dbReference type="Gene3D" id="1.10.10.60">
    <property type="entry name" value="Homeodomain-like"/>
    <property type="match status" value="1"/>
</dbReference>
<dbReference type="OrthoDB" id="9815799at2"/>
<dbReference type="SMART" id="SM00342">
    <property type="entry name" value="HTH_ARAC"/>
    <property type="match status" value="1"/>
</dbReference>
<dbReference type="Proteomes" id="UP000199546">
    <property type="component" value="Unassembled WGS sequence"/>
</dbReference>